<feature type="region of interest" description="Disordered" evidence="1">
    <location>
        <begin position="1"/>
        <end position="63"/>
    </location>
</feature>
<accession>A0A0B6Y021</accession>
<dbReference type="AlphaFoldDB" id="A0A0B6Y021"/>
<feature type="compositionally biased region" description="Polar residues" evidence="1">
    <location>
        <begin position="1"/>
        <end position="12"/>
    </location>
</feature>
<protein>
    <submittedName>
        <fullName evidence="2">Uncharacterized protein</fullName>
    </submittedName>
</protein>
<feature type="compositionally biased region" description="Basic and acidic residues" evidence="1">
    <location>
        <begin position="46"/>
        <end position="63"/>
    </location>
</feature>
<gene>
    <name evidence="2" type="primary">ORF7790</name>
</gene>
<evidence type="ECO:0000256" key="1">
    <source>
        <dbReference type="SAM" id="MobiDB-lite"/>
    </source>
</evidence>
<sequence>MGCSGSTGTKVISLNDDKKPQGKSNEDEDADKDIENTPQQPSEPVDPEHVTEASPGTDHDEGI</sequence>
<name>A0A0B6Y021_9EUPU</name>
<dbReference type="EMBL" id="HACG01002583">
    <property type="protein sequence ID" value="CEK49448.1"/>
    <property type="molecule type" value="Transcribed_RNA"/>
</dbReference>
<organism evidence="2">
    <name type="scientific">Arion vulgaris</name>
    <dbReference type="NCBI Taxonomy" id="1028688"/>
    <lineage>
        <taxon>Eukaryota</taxon>
        <taxon>Metazoa</taxon>
        <taxon>Spiralia</taxon>
        <taxon>Lophotrochozoa</taxon>
        <taxon>Mollusca</taxon>
        <taxon>Gastropoda</taxon>
        <taxon>Heterobranchia</taxon>
        <taxon>Euthyneura</taxon>
        <taxon>Panpulmonata</taxon>
        <taxon>Eupulmonata</taxon>
        <taxon>Stylommatophora</taxon>
        <taxon>Helicina</taxon>
        <taxon>Arionoidea</taxon>
        <taxon>Arionidae</taxon>
        <taxon>Arion</taxon>
    </lineage>
</organism>
<reference evidence="2" key="1">
    <citation type="submission" date="2014-12" db="EMBL/GenBank/DDBJ databases">
        <title>Insight into the proteome of Arion vulgaris.</title>
        <authorList>
            <person name="Aradska J."/>
            <person name="Bulat T."/>
            <person name="Smidak R."/>
            <person name="Sarate P."/>
            <person name="Gangsoo J."/>
            <person name="Sialana F."/>
            <person name="Bilban M."/>
            <person name="Lubec G."/>
        </authorList>
    </citation>
    <scope>NUCLEOTIDE SEQUENCE</scope>
    <source>
        <tissue evidence="2">Skin</tissue>
    </source>
</reference>
<evidence type="ECO:0000313" key="2">
    <source>
        <dbReference type="EMBL" id="CEK49448.1"/>
    </source>
</evidence>
<proteinExistence type="predicted"/>